<evidence type="ECO:0000313" key="9">
    <source>
        <dbReference type="EMBL" id="TFI57321.1"/>
    </source>
</evidence>
<dbReference type="OrthoDB" id="9796032at2"/>
<comment type="caution">
    <text evidence="9">The sequence shown here is derived from an EMBL/GenBank/DDBJ whole genome shotgun (WGS) entry which is preliminary data.</text>
</comment>
<protein>
    <recommendedName>
        <fullName evidence="5">5'-deoxynucleotidase</fullName>
        <ecNumber evidence="5">3.1.3.89</ecNumber>
    </recommendedName>
</protein>
<gene>
    <name evidence="9" type="ORF">E2493_15765</name>
</gene>
<dbReference type="Gene3D" id="1.10.3210.10">
    <property type="entry name" value="Hypothetical protein af1432"/>
    <property type="match status" value="1"/>
</dbReference>
<dbReference type="InterPro" id="IPR006674">
    <property type="entry name" value="HD_domain"/>
</dbReference>
<comment type="catalytic activity">
    <reaction evidence="1">
        <text>a 2'-deoxyribonucleoside 5'-phosphate + H2O = a 2'-deoxyribonucleoside + phosphate</text>
        <dbReference type="Rhea" id="RHEA:36167"/>
        <dbReference type="ChEBI" id="CHEBI:15377"/>
        <dbReference type="ChEBI" id="CHEBI:18274"/>
        <dbReference type="ChEBI" id="CHEBI:43474"/>
        <dbReference type="ChEBI" id="CHEBI:65317"/>
        <dbReference type="EC" id="3.1.3.89"/>
    </reaction>
</comment>
<dbReference type="PANTHER" id="PTHR11845">
    <property type="entry name" value="5'-DEOXYNUCLEOTIDASE HDDC2"/>
    <property type="match status" value="1"/>
</dbReference>
<comment type="subunit">
    <text evidence="4">Homodimer.</text>
</comment>
<evidence type="ECO:0000256" key="7">
    <source>
        <dbReference type="ARBA" id="ARBA00022801"/>
    </source>
</evidence>
<dbReference type="Proteomes" id="UP000298213">
    <property type="component" value="Unassembled WGS sequence"/>
</dbReference>
<name>A0A4Y8ZMV5_9SPHN</name>
<evidence type="ECO:0000259" key="8">
    <source>
        <dbReference type="SMART" id="SM00471"/>
    </source>
</evidence>
<dbReference type="InterPro" id="IPR039356">
    <property type="entry name" value="YfbR/HDDC2"/>
</dbReference>
<dbReference type="GO" id="GO:0005737">
    <property type="term" value="C:cytoplasm"/>
    <property type="evidence" value="ECO:0007669"/>
    <property type="project" value="TreeGrafter"/>
</dbReference>
<proteinExistence type="predicted"/>
<dbReference type="GO" id="GO:0002953">
    <property type="term" value="F:5'-deoxynucleotidase activity"/>
    <property type="evidence" value="ECO:0007669"/>
    <property type="project" value="UniProtKB-EC"/>
</dbReference>
<dbReference type="SUPFAM" id="SSF109604">
    <property type="entry name" value="HD-domain/PDEase-like"/>
    <property type="match status" value="1"/>
</dbReference>
<evidence type="ECO:0000256" key="5">
    <source>
        <dbReference type="ARBA" id="ARBA00012964"/>
    </source>
</evidence>
<evidence type="ECO:0000256" key="1">
    <source>
        <dbReference type="ARBA" id="ARBA00001638"/>
    </source>
</evidence>
<dbReference type="EC" id="3.1.3.89" evidence="5"/>
<dbReference type="RefSeq" id="WP_135088507.1">
    <property type="nucleotide sequence ID" value="NZ_SPDV01000033.1"/>
</dbReference>
<reference evidence="9 10" key="1">
    <citation type="submission" date="2019-03" db="EMBL/GenBank/DDBJ databases">
        <title>Genome sequence of Sphingomonas sp. 17J27-24.</title>
        <authorList>
            <person name="Kim M."/>
            <person name="Maeng S."/>
            <person name="Sathiyaraj S."/>
        </authorList>
    </citation>
    <scope>NUCLEOTIDE SEQUENCE [LARGE SCALE GENOMIC DNA]</scope>
    <source>
        <strain evidence="9 10">17J27-24</strain>
    </source>
</reference>
<feature type="domain" description="HD/PDEase" evidence="8">
    <location>
        <begin position="38"/>
        <end position="155"/>
    </location>
</feature>
<dbReference type="PANTHER" id="PTHR11845:SF13">
    <property type="entry name" value="5'-DEOXYNUCLEOTIDASE HDDC2"/>
    <property type="match status" value="1"/>
</dbReference>
<dbReference type="InterPro" id="IPR003607">
    <property type="entry name" value="HD/PDEase_dom"/>
</dbReference>
<comment type="cofactor">
    <cofactor evidence="3">
        <name>Co(2+)</name>
        <dbReference type="ChEBI" id="CHEBI:48828"/>
    </cofactor>
</comment>
<organism evidence="9 10">
    <name type="scientific">Sphingomonas parva</name>
    <dbReference type="NCBI Taxonomy" id="2555898"/>
    <lineage>
        <taxon>Bacteria</taxon>
        <taxon>Pseudomonadati</taxon>
        <taxon>Pseudomonadota</taxon>
        <taxon>Alphaproteobacteria</taxon>
        <taxon>Sphingomonadales</taxon>
        <taxon>Sphingomonadaceae</taxon>
        <taxon>Sphingomonas</taxon>
    </lineage>
</organism>
<keyword evidence="7" id="KW-0378">Hydrolase</keyword>
<evidence type="ECO:0000256" key="3">
    <source>
        <dbReference type="ARBA" id="ARBA00001941"/>
    </source>
</evidence>
<comment type="cofactor">
    <cofactor evidence="2">
        <name>Mn(2+)</name>
        <dbReference type="ChEBI" id="CHEBI:29035"/>
    </cofactor>
</comment>
<evidence type="ECO:0000256" key="6">
    <source>
        <dbReference type="ARBA" id="ARBA00022723"/>
    </source>
</evidence>
<sequence length="204" mass="22482">MDSEQAIDPGRLESILGFVQAAAALKDTLRTGRTASGRRESTADHSWRLCLLALLLGDDLGGVDLLRLLQICLVHDLAEAVTGDVPAPCQAADDGRKAREREALRTLCAPLPDHLRQRLEDLCADYDAGVSPESVIAKGLDKIETMLQHLIGANPPGFDYRFNLAYGRAITDRHPLLRQMRSRLDAQMQRRIDAESEGSSESRR</sequence>
<keyword evidence="6" id="KW-0479">Metal-binding</keyword>
<evidence type="ECO:0000256" key="2">
    <source>
        <dbReference type="ARBA" id="ARBA00001936"/>
    </source>
</evidence>
<evidence type="ECO:0000256" key="4">
    <source>
        <dbReference type="ARBA" id="ARBA00011738"/>
    </source>
</evidence>
<dbReference type="Pfam" id="PF13023">
    <property type="entry name" value="HD_3"/>
    <property type="match status" value="1"/>
</dbReference>
<keyword evidence="10" id="KW-1185">Reference proteome</keyword>
<dbReference type="AlphaFoldDB" id="A0A4Y8ZMV5"/>
<dbReference type="SMART" id="SM00471">
    <property type="entry name" value="HDc"/>
    <property type="match status" value="1"/>
</dbReference>
<accession>A0A4Y8ZMV5</accession>
<dbReference type="EMBL" id="SPDV01000033">
    <property type="protein sequence ID" value="TFI57321.1"/>
    <property type="molecule type" value="Genomic_DNA"/>
</dbReference>
<dbReference type="GO" id="GO:0046872">
    <property type="term" value="F:metal ion binding"/>
    <property type="evidence" value="ECO:0007669"/>
    <property type="project" value="UniProtKB-KW"/>
</dbReference>
<evidence type="ECO:0000313" key="10">
    <source>
        <dbReference type="Proteomes" id="UP000298213"/>
    </source>
</evidence>